<feature type="compositionally biased region" description="Acidic residues" evidence="7">
    <location>
        <begin position="993"/>
        <end position="1006"/>
    </location>
</feature>
<keyword evidence="12" id="KW-1185">Reference proteome</keyword>
<feature type="compositionally biased region" description="Polar residues" evidence="7">
    <location>
        <begin position="93"/>
        <end position="106"/>
    </location>
</feature>
<reference evidence="11" key="2">
    <citation type="submission" date="2023-01" db="EMBL/GenBank/DDBJ databases">
        <authorList>
            <person name="Petersen C."/>
        </authorList>
    </citation>
    <scope>NUCLEOTIDE SEQUENCE</scope>
    <source>
        <strain evidence="11">IBT 15450</strain>
    </source>
</reference>
<dbReference type="Gene3D" id="3.40.50.300">
    <property type="entry name" value="P-loop containing nucleotide triphosphate hydrolases"/>
    <property type="match status" value="1"/>
</dbReference>
<dbReference type="Pfam" id="PF00271">
    <property type="entry name" value="Helicase_C"/>
    <property type="match status" value="1"/>
</dbReference>
<evidence type="ECO:0000256" key="1">
    <source>
        <dbReference type="ARBA" id="ARBA00007025"/>
    </source>
</evidence>
<keyword evidence="4" id="KW-0347">Helicase</keyword>
<dbReference type="EMBL" id="JAQJZL010000001">
    <property type="protein sequence ID" value="KAJ6057710.1"/>
    <property type="molecule type" value="Genomic_DNA"/>
</dbReference>
<dbReference type="CDD" id="cd18008">
    <property type="entry name" value="DEXDc_SHPRH-like"/>
    <property type="match status" value="1"/>
</dbReference>
<accession>A0AAD6INM0</accession>
<dbReference type="InterPro" id="IPR013083">
    <property type="entry name" value="Znf_RING/FYVE/PHD"/>
</dbReference>
<keyword evidence="6" id="KW-0479">Metal-binding</keyword>
<dbReference type="GO" id="GO:0005524">
    <property type="term" value="F:ATP binding"/>
    <property type="evidence" value="ECO:0007669"/>
    <property type="project" value="UniProtKB-KW"/>
</dbReference>
<evidence type="ECO:0000256" key="2">
    <source>
        <dbReference type="ARBA" id="ARBA00022741"/>
    </source>
</evidence>
<feature type="compositionally biased region" description="Polar residues" evidence="7">
    <location>
        <begin position="943"/>
        <end position="952"/>
    </location>
</feature>
<evidence type="ECO:0000259" key="8">
    <source>
        <dbReference type="PROSITE" id="PS50089"/>
    </source>
</evidence>
<dbReference type="CDD" id="cd18793">
    <property type="entry name" value="SF2_C_SNF"/>
    <property type="match status" value="1"/>
</dbReference>
<feature type="region of interest" description="Disordered" evidence="7">
    <location>
        <begin position="279"/>
        <end position="354"/>
    </location>
</feature>
<comment type="caution">
    <text evidence="11">The sequence shown here is derived from an EMBL/GenBank/DDBJ whole genome shotgun (WGS) entry which is preliminary data.</text>
</comment>
<dbReference type="InterPro" id="IPR049730">
    <property type="entry name" value="SNF2/RAD54-like_C"/>
</dbReference>
<dbReference type="GO" id="GO:0006281">
    <property type="term" value="P:DNA repair"/>
    <property type="evidence" value="ECO:0007669"/>
    <property type="project" value="TreeGrafter"/>
</dbReference>
<dbReference type="GO" id="GO:0016787">
    <property type="term" value="F:hydrolase activity"/>
    <property type="evidence" value="ECO:0007669"/>
    <property type="project" value="UniProtKB-KW"/>
</dbReference>
<feature type="compositionally biased region" description="Acidic residues" evidence="7">
    <location>
        <begin position="110"/>
        <end position="127"/>
    </location>
</feature>
<feature type="compositionally biased region" description="Basic and acidic residues" evidence="7">
    <location>
        <begin position="320"/>
        <end position="344"/>
    </location>
</feature>
<dbReference type="SMART" id="SM00487">
    <property type="entry name" value="DEXDc"/>
    <property type="match status" value="1"/>
</dbReference>
<feature type="compositionally biased region" description="Acidic residues" evidence="7">
    <location>
        <begin position="189"/>
        <end position="216"/>
    </location>
</feature>
<proteinExistence type="inferred from homology"/>
<dbReference type="SMART" id="SM00490">
    <property type="entry name" value="HELICc"/>
    <property type="match status" value="1"/>
</dbReference>
<evidence type="ECO:0000259" key="9">
    <source>
        <dbReference type="PROSITE" id="PS51192"/>
    </source>
</evidence>
<sequence>MDSQDQDHNNGGCSPLSVKQEPGEPENAPKAGKLHCPKPNPALLETIEANKDRPESRPGNLEQEMPSEQQEEKPHDKQISLNTQDETPGFDLSGTQNMGDNGVSNKNGNGEEDEEDWETDNGQDSGEDDKQSRETDTSESAPKDCNGSKDKEEMPTPNEEQTSKPDEEETSKLDEGKSSKPGEEQTVMPDEDEGSMPDEDEGSMPDEDDGSMPGEDDGSKHVPSPAKKLRDINPSHDDRARFDLAKQQEAARISQIEEQRLLDEDLQLEKELKELDHLLEIDSEMELQEVSTDDEPQERAPKKPSSKPKPKPKQATKAQISKEELTRASDIGLRHLLDTREEQQSKNSSAKKGIKRLLQHATKRSTKKTTRVSNNDIEGLFYHDIIASANVNASMAELPGSDKKDKSKALAEIIASLPVSDQEKAKSDMKQCIEASKRFKPAAKLVGKAWKIKGLETHLYHYQLLTVAWMRDRENSAAAPKGGLLCDEMGLGKTLTAIANFVEGRSATNSEGPTLIVVPRNLVTHWLNQLTTHCEGKSVNPVAYHAGSRMRAGNLGAWFQDQDIVVTTYYEICNSYPTMKPPEGLKTPEGIQEWWQQFYAEHLGAFHEITWHRIILDEAHVIKNPKSKTSIAVRALSASYKWVLTGTPLHNRLRFSCIEEFYPYFEFIGVPASVPYNTFEQNYCNGSQLSHDRLIAMLRLVLHRKTHDSRMFKLPLIHLPGIAQQEKLLEPNPAETYLYERMHQFFINMLNGLVSDKGKQFKCFLTMILKLRMFTSHILAAQDIVKRVIDQAGVIQKLKHLVNGQGNSPSANTIKLLIAMKSKVSLPWESAPTRVEDSFDRPRPPASNINLREKLRAELDILHQRKRWNERLQHSECPRCGSPPVESVVLTACLHLYCEQCFDELPDEDGNIDTVSRLCRICQVPITEANFYKDLSDPVELPKQQSTAQSPEASFMKRKKSTPKKTAKGKAKRQRKSPKVDKRPSNLHILDGISDEESDDSSEDEMDLKSDWIPHIGYQMPSTKLDAIKDLVDKWVKEDKKVKIVIFTQFLASVTLIEYLCQTNGWGHTKMSGKMSFSSREDQVKDFRDDEDIHVLISSLRTGGVGLDLSMANKCIMVDLWWNEAVQDQAYCRLYRIGQVREVEYVKLITKGTIDELLFDIQRGKTKKINTVMSQKALTGTNSMMELLSMFGQVTETPGGAFRISAFNPEEKARFWEPIRKRNDTT</sequence>
<dbReference type="InterPro" id="IPR027417">
    <property type="entry name" value="P-loop_NTPase"/>
</dbReference>
<dbReference type="PROSITE" id="PS51194">
    <property type="entry name" value="HELICASE_CTER"/>
    <property type="match status" value="1"/>
</dbReference>
<keyword evidence="2" id="KW-0547">Nucleotide-binding</keyword>
<dbReference type="PANTHER" id="PTHR45626">
    <property type="entry name" value="TRANSCRIPTION TERMINATION FACTOR 2-RELATED"/>
    <property type="match status" value="1"/>
</dbReference>
<evidence type="ECO:0000256" key="4">
    <source>
        <dbReference type="ARBA" id="ARBA00022806"/>
    </source>
</evidence>
<feature type="compositionally biased region" description="Acidic residues" evidence="7">
    <location>
        <begin position="281"/>
        <end position="296"/>
    </location>
</feature>
<feature type="domain" description="Helicase C-terminal" evidence="10">
    <location>
        <begin position="1027"/>
        <end position="1185"/>
    </location>
</feature>
<feature type="domain" description="Helicase ATP-binding" evidence="9">
    <location>
        <begin position="474"/>
        <end position="666"/>
    </location>
</feature>
<evidence type="ECO:0000256" key="3">
    <source>
        <dbReference type="ARBA" id="ARBA00022801"/>
    </source>
</evidence>
<feature type="compositionally biased region" description="Basic residues" evidence="7">
    <location>
        <begin position="302"/>
        <end position="314"/>
    </location>
</feature>
<dbReference type="Gene3D" id="3.30.40.10">
    <property type="entry name" value="Zinc/RING finger domain, C3HC4 (zinc finger)"/>
    <property type="match status" value="1"/>
</dbReference>
<organism evidence="11 12">
    <name type="scientific">Penicillium canescens</name>
    <dbReference type="NCBI Taxonomy" id="5083"/>
    <lineage>
        <taxon>Eukaryota</taxon>
        <taxon>Fungi</taxon>
        <taxon>Dikarya</taxon>
        <taxon>Ascomycota</taxon>
        <taxon>Pezizomycotina</taxon>
        <taxon>Eurotiomycetes</taxon>
        <taxon>Eurotiomycetidae</taxon>
        <taxon>Eurotiales</taxon>
        <taxon>Aspergillaceae</taxon>
        <taxon>Penicillium</taxon>
    </lineage>
</organism>
<dbReference type="Proteomes" id="UP001219568">
    <property type="component" value="Unassembled WGS sequence"/>
</dbReference>
<reference evidence="11" key="1">
    <citation type="journal article" date="2023" name="IMA Fungus">
        <title>Comparative genomic study of the Penicillium genus elucidates a diverse pangenome and 15 lateral gene transfer events.</title>
        <authorList>
            <person name="Petersen C."/>
            <person name="Sorensen T."/>
            <person name="Nielsen M.R."/>
            <person name="Sondergaard T.E."/>
            <person name="Sorensen J.L."/>
            <person name="Fitzpatrick D.A."/>
            <person name="Frisvad J.C."/>
            <person name="Nielsen K.L."/>
        </authorList>
    </citation>
    <scope>NUCLEOTIDE SEQUENCE</scope>
    <source>
        <strain evidence="11">IBT 15450</strain>
    </source>
</reference>
<dbReference type="GO" id="GO:0008094">
    <property type="term" value="F:ATP-dependent activity, acting on DNA"/>
    <property type="evidence" value="ECO:0007669"/>
    <property type="project" value="TreeGrafter"/>
</dbReference>
<feature type="compositionally biased region" description="Basic residues" evidence="7">
    <location>
        <begin position="956"/>
        <end position="977"/>
    </location>
</feature>
<dbReference type="PROSITE" id="PS50089">
    <property type="entry name" value="ZF_RING_2"/>
    <property type="match status" value="1"/>
</dbReference>
<keyword evidence="5" id="KW-0067">ATP-binding</keyword>
<keyword evidence="6" id="KW-0862">Zinc</keyword>
<dbReference type="InterPro" id="IPR050628">
    <property type="entry name" value="SNF2_RAD54_helicase_TF"/>
</dbReference>
<evidence type="ECO:0000313" key="12">
    <source>
        <dbReference type="Proteomes" id="UP001219568"/>
    </source>
</evidence>
<protein>
    <submittedName>
        <fullName evidence="11">Uncharacterized protein</fullName>
    </submittedName>
</protein>
<evidence type="ECO:0000256" key="7">
    <source>
        <dbReference type="SAM" id="MobiDB-lite"/>
    </source>
</evidence>
<dbReference type="GO" id="GO:0005634">
    <property type="term" value="C:nucleus"/>
    <property type="evidence" value="ECO:0007669"/>
    <property type="project" value="TreeGrafter"/>
</dbReference>
<dbReference type="SUPFAM" id="SSF57850">
    <property type="entry name" value="RING/U-box"/>
    <property type="match status" value="1"/>
</dbReference>
<dbReference type="PANTHER" id="PTHR45626:SF17">
    <property type="entry name" value="HELICASE-LIKE TRANSCRIPTION FACTOR"/>
    <property type="match status" value="1"/>
</dbReference>
<feature type="compositionally biased region" description="Basic and acidic residues" evidence="7">
    <location>
        <begin position="228"/>
        <end position="246"/>
    </location>
</feature>
<feature type="compositionally biased region" description="Basic and acidic residues" evidence="7">
    <location>
        <begin position="161"/>
        <end position="183"/>
    </location>
</feature>
<evidence type="ECO:0000313" key="11">
    <source>
        <dbReference type="EMBL" id="KAJ6057710.1"/>
    </source>
</evidence>
<evidence type="ECO:0000256" key="6">
    <source>
        <dbReference type="PROSITE-ProRule" id="PRU00175"/>
    </source>
</evidence>
<dbReference type="GO" id="GO:0008270">
    <property type="term" value="F:zinc ion binding"/>
    <property type="evidence" value="ECO:0007669"/>
    <property type="project" value="UniProtKB-KW"/>
</dbReference>
<dbReference type="PROSITE" id="PS51192">
    <property type="entry name" value="HELICASE_ATP_BIND_1"/>
    <property type="match status" value="1"/>
</dbReference>
<dbReference type="InterPro" id="IPR038718">
    <property type="entry name" value="SNF2-like_sf"/>
</dbReference>
<keyword evidence="6" id="KW-0863">Zinc-finger</keyword>
<gene>
    <name evidence="11" type="ORF">N7460_000984</name>
</gene>
<dbReference type="InterPro" id="IPR001841">
    <property type="entry name" value="Znf_RING"/>
</dbReference>
<dbReference type="Gene3D" id="3.40.50.10810">
    <property type="entry name" value="Tandem AAA-ATPase domain"/>
    <property type="match status" value="1"/>
</dbReference>
<dbReference type="SUPFAM" id="SSF52540">
    <property type="entry name" value="P-loop containing nucleoside triphosphate hydrolases"/>
    <property type="match status" value="2"/>
</dbReference>
<keyword evidence="3" id="KW-0378">Hydrolase</keyword>
<evidence type="ECO:0000256" key="5">
    <source>
        <dbReference type="ARBA" id="ARBA00022840"/>
    </source>
</evidence>
<name>A0AAD6INM0_PENCN</name>
<comment type="similarity">
    <text evidence="1">Belongs to the SNF2/RAD54 helicase family.</text>
</comment>
<dbReference type="AlphaFoldDB" id="A0AAD6INM0"/>
<evidence type="ECO:0000259" key="10">
    <source>
        <dbReference type="PROSITE" id="PS51194"/>
    </source>
</evidence>
<feature type="region of interest" description="Disordered" evidence="7">
    <location>
        <begin position="942"/>
        <end position="1006"/>
    </location>
</feature>
<feature type="region of interest" description="Disordered" evidence="7">
    <location>
        <begin position="1"/>
        <end position="251"/>
    </location>
</feature>
<dbReference type="InterPro" id="IPR014001">
    <property type="entry name" value="Helicase_ATP-bd"/>
</dbReference>
<dbReference type="InterPro" id="IPR001650">
    <property type="entry name" value="Helicase_C-like"/>
</dbReference>
<dbReference type="GO" id="GO:0004386">
    <property type="term" value="F:helicase activity"/>
    <property type="evidence" value="ECO:0007669"/>
    <property type="project" value="UniProtKB-KW"/>
</dbReference>
<feature type="domain" description="RING-type" evidence="8">
    <location>
        <begin position="877"/>
        <end position="923"/>
    </location>
</feature>
<dbReference type="InterPro" id="IPR000330">
    <property type="entry name" value="SNF2_N"/>
</dbReference>
<dbReference type="Pfam" id="PF00176">
    <property type="entry name" value="SNF2-rel_dom"/>
    <property type="match status" value="1"/>
</dbReference>